<evidence type="ECO:0000256" key="1">
    <source>
        <dbReference type="SAM" id="Coils"/>
    </source>
</evidence>
<dbReference type="Proteomes" id="UP000655830">
    <property type="component" value="Unassembled WGS sequence"/>
</dbReference>
<evidence type="ECO:0000313" key="2">
    <source>
        <dbReference type="EMBL" id="MBC8579585.1"/>
    </source>
</evidence>
<dbReference type="AlphaFoldDB" id="A0A926EJB0"/>
<proteinExistence type="predicted"/>
<feature type="coiled-coil region" evidence="1">
    <location>
        <begin position="173"/>
        <end position="200"/>
    </location>
</feature>
<keyword evidence="1" id="KW-0175">Coiled coil</keyword>
<dbReference type="RefSeq" id="WP_177671618.1">
    <property type="nucleotide sequence ID" value="NZ_JACRSY010000011.1"/>
</dbReference>
<dbReference type="EMBL" id="JACRSY010000011">
    <property type="protein sequence ID" value="MBC8579585.1"/>
    <property type="molecule type" value="Genomic_DNA"/>
</dbReference>
<organism evidence="2 3">
    <name type="scientific">Zhenhengia yiwuensis</name>
    <dbReference type="NCBI Taxonomy" id="2763666"/>
    <lineage>
        <taxon>Bacteria</taxon>
        <taxon>Bacillati</taxon>
        <taxon>Bacillota</taxon>
        <taxon>Clostridia</taxon>
        <taxon>Lachnospirales</taxon>
        <taxon>Lachnospiraceae</taxon>
        <taxon>Zhenhengia</taxon>
    </lineage>
</organism>
<name>A0A926EJB0_9FIRM</name>
<protein>
    <submittedName>
        <fullName evidence="2">Uncharacterized protein</fullName>
    </submittedName>
</protein>
<sequence>MEKMLVTKGLNELKLLDSRIHRKIEEGEFVGAAKVSVPNINGKMTKEAFKANAKADYQSIVDLIKRRNAIKAAIIQSNAITVVEVAGKRMTVAEAIDKKSAIEYEKTLLEKLNDEYIVAADRVARENARVDDSIEQLLNTAYGKEGKEKITQASHDAIAQPYRQANEYGLVDALEVQKLIKTMKDEIENFESEVDTVLQISNSVTMIEINV</sequence>
<comment type="caution">
    <text evidence="2">The sequence shown here is derived from an EMBL/GenBank/DDBJ whole genome shotgun (WGS) entry which is preliminary data.</text>
</comment>
<accession>A0A926EJB0</accession>
<evidence type="ECO:0000313" key="3">
    <source>
        <dbReference type="Proteomes" id="UP000655830"/>
    </source>
</evidence>
<reference evidence="2" key="1">
    <citation type="submission" date="2020-08" db="EMBL/GenBank/DDBJ databases">
        <title>Genome public.</title>
        <authorList>
            <person name="Liu C."/>
            <person name="Sun Q."/>
        </authorList>
    </citation>
    <scope>NUCLEOTIDE SEQUENCE</scope>
    <source>
        <strain evidence="2">NSJ-12</strain>
    </source>
</reference>
<keyword evidence="3" id="KW-1185">Reference proteome</keyword>
<gene>
    <name evidence="2" type="ORF">H8718_08585</name>
</gene>